<sequence>MRRQVVPIPDWVDAALQTMTPDDTPLTEALGEFLRRKTGARPHPDDWRLDQLEPHLIMNLRVVDHEGRELGQGRDVRELERRFEKAAGQGAQALAEQTSEGRALDSLPETALPESRVTTQAGIRVEAFPAVVPRGDALDVELFDHPDKAREAHRRGVVWAAMARLPDQARAIERLGGMKTCALLFTKVGSKRQLSDDVVAAAFRQVVAVDPLPRSADELEQRLSACRADLVPKAEALLATLERALEGHLAVTKALKGNLNLSLALVYSDLKAQMQRLVHPGFVSEAGEWLEEYPRYMEAARIRLEKAPRERMRDQMHMQEIQDFEARLAARRESERRGEVEDPALVEFGWWIEELRVSLFAQQLGTRMPVSAKRLEKRWAEITGRG</sequence>
<evidence type="ECO:0000313" key="3">
    <source>
        <dbReference type="Proteomes" id="UP000092504"/>
    </source>
</evidence>
<feature type="domain" description="RNA helicase HrpA C-terminal" evidence="1">
    <location>
        <begin position="1"/>
        <end position="381"/>
    </location>
</feature>
<dbReference type="EMBL" id="MAJD01000001">
    <property type="protein sequence ID" value="OBX37082.1"/>
    <property type="molecule type" value="Genomic_DNA"/>
</dbReference>
<keyword evidence="2" id="KW-0547">Nucleotide-binding</keyword>
<keyword evidence="2" id="KW-0378">Hydrolase</keyword>
<protein>
    <submittedName>
        <fullName evidence="2">ATP-dependent RNA helicase HrpA</fullName>
    </submittedName>
</protein>
<dbReference type="Proteomes" id="UP000092504">
    <property type="component" value="Unassembled WGS sequence"/>
</dbReference>
<accession>A0A1B8P4D7</accession>
<evidence type="ECO:0000259" key="1">
    <source>
        <dbReference type="Pfam" id="PF11898"/>
    </source>
</evidence>
<dbReference type="PATRIC" id="fig|2746.7.peg.1477"/>
<dbReference type="Pfam" id="PF11898">
    <property type="entry name" value="DUF3418"/>
    <property type="match status" value="1"/>
</dbReference>
<evidence type="ECO:0000313" key="2">
    <source>
        <dbReference type="EMBL" id="OBX37082.1"/>
    </source>
</evidence>
<organism evidence="2 3">
    <name type="scientific">Halomonas elongata</name>
    <dbReference type="NCBI Taxonomy" id="2746"/>
    <lineage>
        <taxon>Bacteria</taxon>
        <taxon>Pseudomonadati</taxon>
        <taxon>Pseudomonadota</taxon>
        <taxon>Gammaproteobacteria</taxon>
        <taxon>Oceanospirillales</taxon>
        <taxon>Halomonadaceae</taxon>
        <taxon>Halomonas</taxon>
    </lineage>
</organism>
<comment type="caution">
    <text evidence="2">The sequence shown here is derived from an EMBL/GenBank/DDBJ whole genome shotgun (WGS) entry which is preliminary data.</text>
</comment>
<name>A0A1B8P4D7_HALEL</name>
<dbReference type="InterPro" id="IPR024590">
    <property type="entry name" value="HrpA_C"/>
</dbReference>
<dbReference type="AlphaFoldDB" id="A0A1B8P4D7"/>
<keyword evidence="2" id="KW-0067">ATP-binding</keyword>
<proteinExistence type="predicted"/>
<dbReference type="GO" id="GO:0004386">
    <property type="term" value="F:helicase activity"/>
    <property type="evidence" value="ECO:0007669"/>
    <property type="project" value="UniProtKB-KW"/>
</dbReference>
<reference evidence="2 3" key="1">
    <citation type="submission" date="2016-06" db="EMBL/GenBank/DDBJ databases">
        <title>Genome sequence of halotolerant plant growth promoting strain of Halomonas elongata HEK1 isolated from salterns of Rann of Kutch, Gujarat, India.</title>
        <authorList>
            <person name="Gaba S."/>
            <person name="Singh R.N."/>
            <person name="Abrol S."/>
            <person name="Kaushik R."/>
            <person name="Saxena A.K."/>
        </authorList>
    </citation>
    <scope>NUCLEOTIDE SEQUENCE [LARGE SCALE GENOMIC DNA]</scope>
    <source>
        <strain evidence="2 3">HEK1</strain>
    </source>
</reference>
<keyword evidence="2" id="KW-0347">Helicase</keyword>
<gene>
    <name evidence="2" type="ORF">A8U91_01430</name>
</gene>